<dbReference type="InterPro" id="IPR000313">
    <property type="entry name" value="PWWP_dom"/>
</dbReference>
<dbReference type="GO" id="GO:0005634">
    <property type="term" value="C:nucleus"/>
    <property type="evidence" value="ECO:0007669"/>
    <property type="project" value="TreeGrafter"/>
</dbReference>
<feature type="compositionally biased region" description="Low complexity" evidence="2">
    <location>
        <begin position="1688"/>
        <end position="1698"/>
    </location>
</feature>
<dbReference type="GO" id="GO:0003682">
    <property type="term" value="F:chromatin binding"/>
    <property type="evidence" value="ECO:0007669"/>
    <property type="project" value="TreeGrafter"/>
</dbReference>
<dbReference type="PANTHER" id="PTHR16112:SF16">
    <property type="entry name" value="SIX-BANDED, ISOFORM H"/>
    <property type="match status" value="1"/>
</dbReference>
<feature type="region of interest" description="Disordered" evidence="2">
    <location>
        <begin position="555"/>
        <end position="707"/>
    </location>
</feature>
<organism evidence="4 5">
    <name type="scientific">Henosepilachna vigintioctopunctata</name>
    <dbReference type="NCBI Taxonomy" id="420089"/>
    <lineage>
        <taxon>Eukaryota</taxon>
        <taxon>Metazoa</taxon>
        <taxon>Ecdysozoa</taxon>
        <taxon>Arthropoda</taxon>
        <taxon>Hexapoda</taxon>
        <taxon>Insecta</taxon>
        <taxon>Pterygota</taxon>
        <taxon>Neoptera</taxon>
        <taxon>Endopterygota</taxon>
        <taxon>Coleoptera</taxon>
        <taxon>Polyphaga</taxon>
        <taxon>Cucujiformia</taxon>
        <taxon>Coccinelloidea</taxon>
        <taxon>Coccinellidae</taxon>
        <taxon>Epilachninae</taxon>
        <taxon>Epilachnini</taxon>
        <taxon>Henosepilachna</taxon>
    </lineage>
</organism>
<feature type="domain" description="PWWP" evidence="3">
    <location>
        <begin position="1594"/>
        <end position="1645"/>
    </location>
</feature>
<dbReference type="GO" id="GO:0010369">
    <property type="term" value="C:chromocenter"/>
    <property type="evidence" value="ECO:0007669"/>
    <property type="project" value="TreeGrafter"/>
</dbReference>
<evidence type="ECO:0000313" key="4">
    <source>
        <dbReference type="EMBL" id="KAK9879064.1"/>
    </source>
</evidence>
<dbReference type="PANTHER" id="PTHR16112">
    <property type="entry name" value="METHYL-CPG BINDING PROTEIN, DROSOPHILA"/>
    <property type="match status" value="1"/>
</dbReference>
<feature type="compositionally biased region" description="Low complexity" evidence="2">
    <location>
        <begin position="641"/>
        <end position="652"/>
    </location>
</feature>
<gene>
    <name evidence="4" type="ORF">WA026_003879</name>
</gene>
<feature type="compositionally biased region" description="Low complexity" evidence="2">
    <location>
        <begin position="1429"/>
        <end position="1444"/>
    </location>
</feature>
<protein>
    <recommendedName>
        <fullName evidence="3">PWWP domain-containing protein</fullName>
    </recommendedName>
</protein>
<dbReference type="CDD" id="cd20141">
    <property type="entry name" value="PWWP_MBD5"/>
    <property type="match status" value="1"/>
</dbReference>
<dbReference type="Gene3D" id="2.30.30.140">
    <property type="match status" value="1"/>
</dbReference>
<feature type="region of interest" description="Disordered" evidence="2">
    <location>
        <begin position="1688"/>
        <end position="1718"/>
    </location>
</feature>
<dbReference type="SUPFAM" id="SSF63748">
    <property type="entry name" value="Tudor/PWWP/MBT"/>
    <property type="match status" value="1"/>
</dbReference>
<feature type="compositionally biased region" description="Polar residues" evidence="2">
    <location>
        <begin position="556"/>
        <end position="590"/>
    </location>
</feature>
<keyword evidence="5" id="KW-1185">Reference proteome</keyword>
<evidence type="ECO:0000259" key="3">
    <source>
        <dbReference type="PROSITE" id="PS50812"/>
    </source>
</evidence>
<dbReference type="EMBL" id="JARQZJ010000061">
    <property type="protein sequence ID" value="KAK9879064.1"/>
    <property type="molecule type" value="Genomic_DNA"/>
</dbReference>
<name>A0AAW1U838_9CUCU</name>
<feature type="compositionally biased region" description="Pro residues" evidence="2">
    <location>
        <begin position="629"/>
        <end position="640"/>
    </location>
</feature>
<feature type="coiled-coil region" evidence="1">
    <location>
        <begin position="1656"/>
        <end position="1683"/>
    </location>
</feature>
<reference evidence="4 5" key="1">
    <citation type="submission" date="2023-03" db="EMBL/GenBank/DDBJ databases">
        <title>Genome insight into feeding habits of ladybird beetles.</title>
        <authorList>
            <person name="Li H.-S."/>
            <person name="Huang Y.-H."/>
            <person name="Pang H."/>
        </authorList>
    </citation>
    <scope>NUCLEOTIDE SEQUENCE [LARGE SCALE GENOMIC DNA]</scope>
    <source>
        <strain evidence="4">SYSU_2023b</strain>
        <tissue evidence="4">Whole body</tissue>
    </source>
</reference>
<feature type="region of interest" description="Disordered" evidence="2">
    <location>
        <begin position="1009"/>
        <end position="1035"/>
    </location>
</feature>
<proteinExistence type="predicted"/>
<evidence type="ECO:0000256" key="1">
    <source>
        <dbReference type="SAM" id="Coils"/>
    </source>
</evidence>
<sequence length="1718" mass="187235">MPYCGAVSVSQILAQREKMSMGQHNFIKDNANNQQAWSPQQQHQMQLSGRLQGYPDNMQLPRYPVQDSNDNRLVQVNNAENHMINHPQQQMASNISLHNEQVSGQHRQILNNNNPNMHLPQRHLIGAPGPIISVQKGNPAVPQNCQTIPNNTMVNAVNNMASFHGQKFTQSITPSVNSQTQAQHRIFVNGQPNEPSGPGRPTQQMISMNADNQQRPVDIHQRIPHHGQQFYGNTQGPQCQPMGQYDPNKTIRPFISANNQIVNGYRPMMNQQPTQLVQQQVMVNQGHPKMQWQNRLPVNINQTNHQAQMPVPNVYDRVPPLHQHPSSPLMWQEEVKKKKVKLGKVSKNRSYALDGPTSQAPCPNIDVRQIPSDNRSVMLNPMPSVNHSAPGPSFMEDPSGYLAQQTALLNNTINRQTGANQCGGYVCNSPSSSMHSTNNANIISITNSQPNEVPLPSNVVMQMKQNPNIPHRPTQQNANMIKNQQPQQISMNNVIHDQYNQIITQGVPDSSAVNEQKQLQHHTQCQGCIADSMNVNNQYIIREQINSHGQKILQYTRPNSQPGTPSSSGGMEDVTSSTFLDKQSVQNSPDNRPIQGGTVSTSNVSPVDGLLSGPPTPNPHTPSSMTPNPHTPNPHTPNPHTPNSHTPHSITPTPQPTTPNQQIQVSLIPNSHHQQIQAQSHPTQLQNQPNPQQVHPQPIQNHPSAHAIHQQQLQTQQIPMSQPYMVQRISDTGQNYIVYSSSANNNMQQIHMNPIKDGQGYNSGSPPKSEYYVHQNVHHQDPSRGPFISSVVTTMASGRTVGSNTITSVLAGRTNTATVSINSPLSMSNSSPPSSIQCQNVIQSQPVTVNVSKSPLEMVQSVVSSIQVPHSQHPTSASNAQMSPTLVKQTIPPGHFLVSSGGQLIMANTGNCQTNVMPPPPPKLVTNQTAMPPISASPMVTNVTAAVTQMIPAVAQQMLGQQTVLVNALPAPFVLQPGVTMTMDGVAVGQNMQIPQIVTGNVIQQQVQIETSDSRRSQGLMSPESKKKGKKRKIPSQTVAGMLQIAAQQNPGMVMQQQGFPQQIQMAHSPQGITAGPVMQALTIVPSKNGGPAQIVMNGQPNLGTQQLITNSQPPQQINLLQPVNLINGGAGVVQNFPTIQQFIVPNLGGMVMNPDGTATILQDTSNIGMQLQLQNVNGQNILTPVQNSGVFNSSQNIIAAGPAGMVIRAPPPTQGKIIQQQHSPGAQFLSPNSGQFVVNGNQFSGQLSPLVASVSPSQQVAFSSPTQQMRSNASMQPPQQEYIHCNQMGQTLMVPCNPATNMSSSTSNQNTTYVQQNTTIVQQQTTMVSNNQQQQNQPNMQRTTTVNVDHNFLISSNENKQQMHSVLVKDCPQNNAGYRQSVSTQTATNQSQAVTTNTFCQTSTVSAGSPPDTTTHSPLALGGQSPPTVDTTTHSGSTDDGLSPAPSNCSASFADVNIQGRHQSMAMVHCISSSEPDSADLNTQGSDNECLRSQMMSSQKVDYGDISSAQMHYLNKKSTPTHFAYAESSTMLSGIQYVQDPNKSDELVVSSRHSEKRKNSDTLLVMETRHLHFEDEEESDRNPEKERETNFMIGDLVWGPTKGCPAWPGKIVELEGEKATVKWYGNEKSTTVVDKTCLQSLSEGLEAHHRARKKIRTSRKLNSQLENAIQEAMAELDKDSNLKISSASNTSKSISKKPLGLGTPAKSNIGRLRSSQK</sequence>
<evidence type="ECO:0000256" key="2">
    <source>
        <dbReference type="SAM" id="MobiDB-lite"/>
    </source>
</evidence>
<comment type="caution">
    <text evidence="4">The sequence shown here is derived from an EMBL/GenBank/DDBJ whole genome shotgun (WGS) entry which is preliminary data.</text>
</comment>
<feature type="compositionally biased region" description="Polar residues" evidence="2">
    <location>
        <begin position="661"/>
        <end position="680"/>
    </location>
</feature>
<dbReference type="Pfam" id="PF00855">
    <property type="entry name" value="PWWP"/>
    <property type="match status" value="1"/>
</dbReference>
<keyword evidence="1" id="KW-0175">Coiled coil</keyword>
<feature type="compositionally biased region" description="Polar residues" evidence="2">
    <location>
        <begin position="1403"/>
        <end position="1418"/>
    </location>
</feature>
<evidence type="ECO:0000313" key="5">
    <source>
        <dbReference type="Proteomes" id="UP001431783"/>
    </source>
</evidence>
<accession>A0AAW1U838</accession>
<feature type="compositionally biased region" description="Low complexity" evidence="2">
    <location>
        <begin position="681"/>
        <end position="703"/>
    </location>
</feature>
<dbReference type="Proteomes" id="UP001431783">
    <property type="component" value="Unassembled WGS sequence"/>
</dbReference>
<dbReference type="PROSITE" id="PS50812">
    <property type="entry name" value="PWWP"/>
    <property type="match status" value="1"/>
</dbReference>
<feature type="region of interest" description="Disordered" evidence="2">
    <location>
        <begin position="1403"/>
        <end position="1448"/>
    </location>
</feature>